<feature type="domain" description="ABC transporter" evidence="2">
    <location>
        <begin position="22"/>
        <end position="49"/>
    </location>
</feature>
<evidence type="ECO:0000313" key="4">
    <source>
        <dbReference type="Proteomes" id="UP001597083"/>
    </source>
</evidence>
<dbReference type="GO" id="GO:0005524">
    <property type="term" value="F:ATP binding"/>
    <property type="evidence" value="ECO:0007669"/>
    <property type="project" value="UniProtKB-KW"/>
</dbReference>
<dbReference type="InterPro" id="IPR050166">
    <property type="entry name" value="ABC_transporter_ATP-bind"/>
</dbReference>
<keyword evidence="3" id="KW-0547">Nucleotide-binding</keyword>
<dbReference type="Gene3D" id="3.40.50.300">
    <property type="entry name" value="P-loop containing nucleotide triphosphate hydrolases"/>
    <property type="match status" value="1"/>
</dbReference>
<dbReference type="Pfam" id="PF00005">
    <property type="entry name" value="ABC_tran"/>
    <property type="match status" value="1"/>
</dbReference>
<evidence type="ECO:0000313" key="3">
    <source>
        <dbReference type="EMBL" id="MFD0851703.1"/>
    </source>
</evidence>
<organism evidence="3 4">
    <name type="scientific">Actinomadura adrarensis</name>
    <dbReference type="NCBI Taxonomy" id="1819600"/>
    <lineage>
        <taxon>Bacteria</taxon>
        <taxon>Bacillati</taxon>
        <taxon>Actinomycetota</taxon>
        <taxon>Actinomycetes</taxon>
        <taxon>Streptosporangiales</taxon>
        <taxon>Thermomonosporaceae</taxon>
        <taxon>Actinomadura</taxon>
    </lineage>
</organism>
<comment type="caution">
    <text evidence="3">The sequence shown here is derived from an EMBL/GenBank/DDBJ whole genome shotgun (WGS) entry which is preliminary data.</text>
</comment>
<dbReference type="InterPro" id="IPR003439">
    <property type="entry name" value="ABC_transporter-like_ATP-bd"/>
</dbReference>
<dbReference type="Proteomes" id="UP001597083">
    <property type="component" value="Unassembled WGS sequence"/>
</dbReference>
<gene>
    <name evidence="3" type="ORF">ACFQ07_05705</name>
</gene>
<accession>A0ABW3CDD8</accession>
<evidence type="ECO:0000256" key="1">
    <source>
        <dbReference type="ARBA" id="ARBA00022448"/>
    </source>
</evidence>
<name>A0ABW3CDD8_9ACTN</name>
<feature type="non-terminal residue" evidence="3">
    <location>
        <position position="49"/>
    </location>
</feature>
<dbReference type="EMBL" id="JBHTIR010000708">
    <property type="protein sequence ID" value="MFD0851703.1"/>
    <property type="molecule type" value="Genomic_DNA"/>
</dbReference>
<proteinExistence type="predicted"/>
<dbReference type="SUPFAM" id="SSF52540">
    <property type="entry name" value="P-loop containing nucleoside triphosphate hydrolases"/>
    <property type="match status" value="1"/>
</dbReference>
<evidence type="ECO:0000259" key="2">
    <source>
        <dbReference type="Pfam" id="PF00005"/>
    </source>
</evidence>
<protein>
    <submittedName>
        <fullName evidence="3">ATP-binding cassette domain-containing protein</fullName>
    </submittedName>
</protein>
<keyword evidence="4" id="KW-1185">Reference proteome</keyword>
<dbReference type="InterPro" id="IPR027417">
    <property type="entry name" value="P-loop_NTPase"/>
</dbReference>
<dbReference type="PANTHER" id="PTHR42788:SF13">
    <property type="entry name" value="ALIPHATIC SULFONATES IMPORT ATP-BINDING PROTEIN SSUB"/>
    <property type="match status" value="1"/>
</dbReference>
<dbReference type="PANTHER" id="PTHR42788">
    <property type="entry name" value="TAURINE IMPORT ATP-BINDING PROTEIN-RELATED"/>
    <property type="match status" value="1"/>
</dbReference>
<keyword evidence="1" id="KW-0813">Transport</keyword>
<keyword evidence="3" id="KW-0067">ATP-binding</keyword>
<sequence>MSTPVVELDAVSKEYPGGVSALRDVTLRIEDGELVAVVGPSGSGKSTLL</sequence>
<reference evidence="4" key="1">
    <citation type="journal article" date="2019" name="Int. J. Syst. Evol. Microbiol.">
        <title>The Global Catalogue of Microorganisms (GCM) 10K type strain sequencing project: providing services to taxonomists for standard genome sequencing and annotation.</title>
        <authorList>
            <consortium name="The Broad Institute Genomics Platform"/>
            <consortium name="The Broad Institute Genome Sequencing Center for Infectious Disease"/>
            <person name="Wu L."/>
            <person name="Ma J."/>
        </authorList>
    </citation>
    <scope>NUCLEOTIDE SEQUENCE [LARGE SCALE GENOMIC DNA]</scope>
    <source>
        <strain evidence="4">JCM 31696</strain>
    </source>
</reference>